<feature type="compositionally biased region" description="Gly residues" evidence="1">
    <location>
        <begin position="161"/>
        <end position="170"/>
    </location>
</feature>
<dbReference type="AlphaFoldDB" id="A0A1V3A1Z6"/>
<dbReference type="Gene3D" id="1.20.120.330">
    <property type="entry name" value="Nucleotidyltransferases domain 2"/>
    <property type="match status" value="1"/>
</dbReference>
<protein>
    <recommendedName>
        <fullName evidence="4">Nucleotidyltransferase</fullName>
    </recommendedName>
</protein>
<keyword evidence="3" id="KW-1185">Reference proteome</keyword>
<organism evidence="2 3">
    <name type="scientific">Thioalkalivibrio halophilus</name>
    <dbReference type="NCBI Taxonomy" id="252474"/>
    <lineage>
        <taxon>Bacteria</taxon>
        <taxon>Pseudomonadati</taxon>
        <taxon>Pseudomonadota</taxon>
        <taxon>Gammaproteobacteria</taxon>
        <taxon>Chromatiales</taxon>
        <taxon>Ectothiorhodospiraceae</taxon>
        <taxon>Thioalkalivibrio</taxon>
    </lineage>
</organism>
<evidence type="ECO:0008006" key="4">
    <source>
        <dbReference type="Google" id="ProtNLM"/>
    </source>
</evidence>
<name>A0A1V3A1Z6_9GAMM</name>
<dbReference type="STRING" id="252474.B1A74_02920"/>
<gene>
    <name evidence="2" type="ORF">B1A74_02920</name>
</gene>
<evidence type="ECO:0000256" key="1">
    <source>
        <dbReference type="SAM" id="MobiDB-lite"/>
    </source>
</evidence>
<dbReference type="RefSeq" id="WP_018946286.1">
    <property type="nucleotide sequence ID" value="NZ_MUZR01000007.1"/>
</dbReference>
<evidence type="ECO:0000313" key="2">
    <source>
        <dbReference type="EMBL" id="OOC11093.1"/>
    </source>
</evidence>
<dbReference type="EMBL" id="MUZR01000007">
    <property type="protein sequence ID" value="OOC11093.1"/>
    <property type="molecule type" value="Genomic_DNA"/>
</dbReference>
<reference evidence="2 3" key="1">
    <citation type="submission" date="2017-02" db="EMBL/GenBank/DDBJ databases">
        <title>Genomic diversity within the haloalkaliphilic genus Thioalkalivibrio.</title>
        <authorList>
            <person name="Ahn A.-C."/>
            <person name="Meier-Kolthoff J."/>
            <person name="Overmars L."/>
            <person name="Richter M."/>
            <person name="Woyke T."/>
            <person name="Sorokin D.Y."/>
            <person name="Muyzer G."/>
        </authorList>
    </citation>
    <scope>NUCLEOTIDE SEQUENCE [LARGE SCALE GENOMIC DNA]</scope>
    <source>
        <strain evidence="2 3">HL17</strain>
    </source>
</reference>
<dbReference type="OrthoDB" id="13547at2"/>
<proteinExistence type="predicted"/>
<dbReference type="SUPFAM" id="SSF81593">
    <property type="entry name" value="Nucleotidyltransferase substrate binding subunit/domain"/>
    <property type="match status" value="1"/>
</dbReference>
<sequence length="177" mass="20073">MNSTATAIQRLRDAIEECRRHRHHMRHALSSLEPRLPLDGDTLDAMDDEGVQDLDQFILRFGKLQDAMGMRLLPAVLMALQEPFEDRPMLDKLHRLEKLGYLDSAAQWQELRALRNGFAHDYPDEPEKRAALLNRAMEGSRELEAILDRIEQRLGEENAGGLSGRLGRGSPGPELPD</sequence>
<dbReference type="Proteomes" id="UP000189177">
    <property type="component" value="Unassembled WGS sequence"/>
</dbReference>
<comment type="caution">
    <text evidence="2">The sequence shown here is derived from an EMBL/GenBank/DDBJ whole genome shotgun (WGS) entry which is preliminary data.</text>
</comment>
<evidence type="ECO:0000313" key="3">
    <source>
        <dbReference type="Proteomes" id="UP000189177"/>
    </source>
</evidence>
<feature type="region of interest" description="Disordered" evidence="1">
    <location>
        <begin position="158"/>
        <end position="177"/>
    </location>
</feature>
<accession>A0A1V3A1Z6</accession>